<keyword evidence="2" id="KW-1185">Reference proteome</keyword>
<reference evidence="1" key="1">
    <citation type="submission" date="2016-12" db="EMBL/GenBank/DDBJ databases">
        <title>The genomes of Aspergillus section Nigri reveals drivers in fungal speciation.</title>
        <authorList>
            <consortium name="DOE Joint Genome Institute"/>
            <person name="Vesth T.C."/>
            <person name="Nybo J."/>
            <person name="Theobald S."/>
            <person name="Brandl J."/>
            <person name="Frisvad J.C."/>
            <person name="Nielsen K.F."/>
            <person name="Lyhne E.K."/>
            <person name="Kogle M.E."/>
            <person name="Kuo A."/>
            <person name="Riley R."/>
            <person name="Clum A."/>
            <person name="Nolan M."/>
            <person name="Lipzen A."/>
            <person name="Salamov A."/>
            <person name="Henrissat B."/>
            <person name="Wiebenga A."/>
            <person name="De vries R.P."/>
            <person name="Grigoriev I.V."/>
            <person name="Mortensen U.H."/>
            <person name="Andersen M.R."/>
            <person name="Baker S.E."/>
        </authorList>
    </citation>
    <scope>NUCLEOTIDE SEQUENCE</scope>
    <source>
        <strain evidence="1">IBT 28561</strain>
    </source>
</reference>
<dbReference type="VEuPathDB" id="FungiDB:P168DRAFT_28345"/>
<organism evidence="1 2">
    <name type="scientific">Aspergillus campestris (strain IBT 28561)</name>
    <dbReference type="NCBI Taxonomy" id="1392248"/>
    <lineage>
        <taxon>Eukaryota</taxon>
        <taxon>Fungi</taxon>
        <taxon>Dikarya</taxon>
        <taxon>Ascomycota</taxon>
        <taxon>Pezizomycotina</taxon>
        <taxon>Eurotiomycetes</taxon>
        <taxon>Eurotiomycetidae</taxon>
        <taxon>Eurotiales</taxon>
        <taxon>Aspergillaceae</taxon>
        <taxon>Aspergillus</taxon>
        <taxon>Aspergillus subgen. Circumdati</taxon>
    </lineage>
</organism>
<dbReference type="OrthoDB" id="10618693at2759"/>
<evidence type="ECO:0000313" key="1">
    <source>
        <dbReference type="EMBL" id="PKY09004.1"/>
    </source>
</evidence>
<dbReference type="GeneID" id="36543576"/>
<dbReference type="RefSeq" id="XP_024697598.1">
    <property type="nucleotide sequence ID" value="XM_024836052.1"/>
</dbReference>
<name>A0A2I1DGK8_ASPC2</name>
<evidence type="ECO:0000313" key="2">
    <source>
        <dbReference type="Proteomes" id="UP000234254"/>
    </source>
</evidence>
<accession>A0A2I1DGK8</accession>
<gene>
    <name evidence="1" type="ORF">P168DRAFT_28345</name>
</gene>
<protein>
    <submittedName>
        <fullName evidence="1">Uncharacterized protein</fullName>
    </submittedName>
</protein>
<proteinExistence type="predicted"/>
<sequence length="166" mass="18395">MCVRQSCISCRQWRQVGKRRPPWGNDTCIPVQKVAAEQTKEIKHSFSSRSFAPAAEKRAMAAPARRPLRGPAVARAAPLSDSVGEPEAPVFFEPSLVLVTPSVLVGAAVVEEPRPVEVGTAPVDCETVGREKAMTRVVEARMLRVVWRMIGDRRDWLQVKLQAINR</sequence>
<dbReference type="Proteomes" id="UP000234254">
    <property type="component" value="Unassembled WGS sequence"/>
</dbReference>
<comment type="caution">
    <text evidence="1">The sequence shown here is derived from an EMBL/GenBank/DDBJ whole genome shotgun (WGS) entry which is preliminary data.</text>
</comment>
<dbReference type="EMBL" id="MSFM01000001">
    <property type="protein sequence ID" value="PKY09004.1"/>
    <property type="molecule type" value="Genomic_DNA"/>
</dbReference>
<dbReference type="AlphaFoldDB" id="A0A2I1DGK8"/>